<organism evidence="1 2">
    <name type="scientific">Trichoderma harzianum CBS 226.95</name>
    <dbReference type="NCBI Taxonomy" id="983964"/>
    <lineage>
        <taxon>Eukaryota</taxon>
        <taxon>Fungi</taxon>
        <taxon>Dikarya</taxon>
        <taxon>Ascomycota</taxon>
        <taxon>Pezizomycotina</taxon>
        <taxon>Sordariomycetes</taxon>
        <taxon>Hypocreomycetidae</taxon>
        <taxon>Hypocreales</taxon>
        <taxon>Hypocreaceae</taxon>
        <taxon>Trichoderma</taxon>
    </lineage>
</organism>
<name>A0A2T4AVF8_TRIHA</name>
<accession>A0A2T4AVF8</accession>
<keyword evidence="2" id="KW-1185">Reference proteome</keyword>
<gene>
    <name evidence="1" type="ORF">M431DRAFT_202111</name>
</gene>
<evidence type="ECO:0000313" key="1">
    <source>
        <dbReference type="EMBL" id="PTB61031.1"/>
    </source>
</evidence>
<dbReference type="RefSeq" id="XP_024780708.1">
    <property type="nucleotide sequence ID" value="XM_024913343.1"/>
</dbReference>
<reference evidence="1 2" key="1">
    <citation type="submission" date="2016-07" db="EMBL/GenBank/DDBJ databases">
        <title>Multiple horizontal gene transfer events from other fungi enriched the ability of initially mycotrophic Trichoderma (Ascomycota) to feed on dead plant biomass.</title>
        <authorList>
            <consortium name="DOE Joint Genome Institute"/>
            <person name="Aerts A."/>
            <person name="Atanasova L."/>
            <person name="Chenthamara K."/>
            <person name="Zhang J."/>
            <person name="Grujic M."/>
            <person name="Henrissat B."/>
            <person name="Kuo A."/>
            <person name="Salamov A."/>
            <person name="Lipzen A."/>
            <person name="Labutti K."/>
            <person name="Barry K."/>
            <person name="Miao Y."/>
            <person name="Rahimi M.J."/>
            <person name="Shen Q."/>
            <person name="Grigoriev I.V."/>
            <person name="Kubicek C.P."/>
            <person name="Druzhinina I.S."/>
        </authorList>
    </citation>
    <scope>NUCLEOTIDE SEQUENCE [LARGE SCALE GENOMIC DNA]</scope>
    <source>
        <strain evidence="1 2">CBS 226.95</strain>
    </source>
</reference>
<sequence>MQDLGTLLLGAAKIWAASNRLISPISHISGIFRTVFAQDQRSLTMNDQGCRTPTLASRIKHQTQTIVSAAHQICYLEIRPRSPTIPKQSHPRKHIHIKRNFYQKQPPNCQSGRSQCLHAAPCDVPISRPSYSRKKLEI</sequence>
<evidence type="ECO:0000313" key="2">
    <source>
        <dbReference type="Proteomes" id="UP000241690"/>
    </source>
</evidence>
<dbReference type="AlphaFoldDB" id="A0A2T4AVF8"/>
<dbReference type="Proteomes" id="UP000241690">
    <property type="component" value="Unassembled WGS sequence"/>
</dbReference>
<proteinExistence type="predicted"/>
<protein>
    <submittedName>
        <fullName evidence="1">Uncharacterized protein</fullName>
    </submittedName>
</protein>
<dbReference type="EMBL" id="KZ679675">
    <property type="protein sequence ID" value="PTB61031.1"/>
    <property type="molecule type" value="Genomic_DNA"/>
</dbReference>
<dbReference type="GeneID" id="36621904"/>